<dbReference type="GO" id="GO:0071555">
    <property type="term" value="P:cell wall organization"/>
    <property type="evidence" value="ECO:0007669"/>
    <property type="project" value="UniProtKB-KW"/>
</dbReference>
<evidence type="ECO:0000256" key="7">
    <source>
        <dbReference type="ARBA" id="ARBA00022968"/>
    </source>
</evidence>
<feature type="compositionally biased region" description="Low complexity" evidence="16">
    <location>
        <begin position="128"/>
        <end position="140"/>
    </location>
</feature>
<comment type="similarity">
    <text evidence="3">Belongs to the glycosyl hydrolase 17 family.</text>
</comment>
<keyword evidence="19" id="KW-1185">Reference proteome</keyword>
<proteinExistence type="inferred from homology"/>
<keyword evidence="5" id="KW-1003">Cell membrane</keyword>
<comment type="function">
    <text evidence="13">Glucanases play a role in cell expansion during growth, in cell-cell fusion during mating, and in spore release during sporulation. This enzyme may be involved in beta-glucan degradation. Active on laminarin and lichenan.</text>
</comment>
<evidence type="ECO:0000256" key="14">
    <source>
        <dbReference type="ARBA" id="ARBA00042373"/>
    </source>
</evidence>
<feature type="compositionally biased region" description="Low complexity" evidence="16">
    <location>
        <begin position="228"/>
        <end position="242"/>
    </location>
</feature>
<dbReference type="Gene3D" id="3.20.20.80">
    <property type="entry name" value="Glycosidases"/>
    <property type="match status" value="1"/>
</dbReference>
<dbReference type="GO" id="GO:0005576">
    <property type="term" value="C:extracellular region"/>
    <property type="evidence" value="ECO:0007669"/>
    <property type="project" value="TreeGrafter"/>
</dbReference>
<evidence type="ECO:0000256" key="5">
    <source>
        <dbReference type="ARBA" id="ARBA00022475"/>
    </source>
</evidence>
<evidence type="ECO:0000256" key="2">
    <source>
        <dbReference type="ARBA" id="ARBA00004401"/>
    </source>
</evidence>
<dbReference type="GO" id="GO:0000272">
    <property type="term" value="P:polysaccharide catabolic process"/>
    <property type="evidence" value="ECO:0007669"/>
    <property type="project" value="UniProtKB-KW"/>
</dbReference>
<feature type="region of interest" description="Disordered" evidence="16">
    <location>
        <begin position="1"/>
        <end position="167"/>
    </location>
</feature>
<evidence type="ECO:0000256" key="8">
    <source>
        <dbReference type="ARBA" id="ARBA00023136"/>
    </source>
</evidence>
<dbReference type="GO" id="GO:0009986">
    <property type="term" value="C:cell surface"/>
    <property type="evidence" value="ECO:0007669"/>
    <property type="project" value="TreeGrafter"/>
</dbReference>
<dbReference type="PANTHER" id="PTHR16631:SF17">
    <property type="entry name" value="GLUCAN ENDO-1,3-BETA-GLUCOSIDASE BTGC"/>
    <property type="match status" value="1"/>
</dbReference>
<dbReference type="Proteomes" id="UP001302126">
    <property type="component" value="Unassembled WGS sequence"/>
</dbReference>
<dbReference type="EC" id="3.2.1.39" evidence="4"/>
<evidence type="ECO:0000256" key="15">
    <source>
        <dbReference type="ARBA" id="ARBA00043078"/>
    </source>
</evidence>
<dbReference type="SUPFAM" id="SSF51445">
    <property type="entry name" value="(Trans)glycosidases"/>
    <property type="match status" value="1"/>
</dbReference>
<gene>
    <name evidence="18" type="ORF">QBC35DRAFT_297407</name>
</gene>
<keyword evidence="9" id="KW-0325">Glycoprotein</keyword>
<sequence length="756" mass="82182">MMAQPRHYYSEDHMAERQPLSHPGATSPQVPNHASQEQYYNSSPSRNRPAGAHPDSSFDRLRAQRRRSQEPAPPGGRGVEPYAAGPYATGDHSYNNSNDQYHGYQDESSPYNSPAPQPPPHRTNTGNRRSWGQQQQQRQPGYPPQSRPIPQQNNITPGADNFGNAAVGGMTGIALSVADQNARDSGLNAVNYPQQAYQQQDQRQNQGQGHGERGRLAPERNPFEDRNSQSSAGSMSQAAPGSRTPSRSRPAFGTGEGYNYDPHQVYIRPSDPDLGVVNPLEIEDDGDDGLQYPRKGPRTSMLSLGSSHKGAIATAAVAGGAAGASGSAFASRNGSAMNVSNQYTPMYNAGAAGVGSGSVRGGGYNPAYTGGEKTGRSKGKKWRLAIIIIIAILAIAGLVLGILFGVVFKNKTAETATQGGPTLTAAGDTAANGDLDINSDEIKALMSNKELKKVFPGMDYTPIHVQYPECIHHPPSQNNITRDLAVLSQLTNTIRLYGTDCNQTQMLIHAVNQLQLKDKVTIWLGVWQDANSTTNERQLHQMWDILDEYGDSYFKGIIVANEILFRDQMTLSTLGSLLKEVRTNLTARGMSLPVATSDLGDKWDSSLAAQSDAIMGNIHPFFAGEPASTAADWTMGFFVNKTGTYSKANKEMNVIAETGWPSQGGTNCGTPSVTKCPDRSVAGIKEMNIFMEDWVCRALDDGTNYFWFEAFDEPWKVDFNEPGKEWEDHWGLMDVDRNLKPGLKIPDCGGKRIPDL</sequence>
<accession>A0AAN7AHA8</accession>
<name>A0AAN7AHA8_9PEZI</name>
<evidence type="ECO:0000256" key="11">
    <source>
        <dbReference type="ARBA" id="ARBA00023316"/>
    </source>
</evidence>
<feature type="compositionally biased region" description="Low complexity" evidence="16">
    <location>
        <begin position="194"/>
        <end position="207"/>
    </location>
</feature>
<protein>
    <recommendedName>
        <fullName evidence="4">glucan endo-1,3-beta-D-glucosidase</fullName>
        <ecNumber evidence="4">3.2.1.39</ecNumber>
    </recommendedName>
    <alternativeName>
        <fullName evidence="15">Endo-1,3-beta-glucanase btgC</fullName>
    </alternativeName>
    <alternativeName>
        <fullName evidence="14">Laminarinase btgC</fullName>
    </alternativeName>
</protein>
<keyword evidence="6 18" id="KW-0378">Hydrolase</keyword>
<keyword evidence="17" id="KW-1133">Transmembrane helix</keyword>
<dbReference type="FunFam" id="3.20.20.80:FF:000151">
    <property type="entry name" value="Glucan endo-1,3-beta-glucosidase btgC"/>
    <property type="match status" value="1"/>
</dbReference>
<evidence type="ECO:0000256" key="17">
    <source>
        <dbReference type="SAM" id="Phobius"/>
    </source>
</evidence>
<evidence type="ECO:0000256" key="4">
    <source>
        <dbReference type="ARBA" id="ARBA00012780"/>
    </source>
</evidence>
<evidence type="ECO:0000313" key="18">
    <source>
        <dbReference type="EMBL" id="KAK4185725.1"/>
    </source>
</evidence>
<keyword evidence="10" id="KW-0119">Carbohydrate metabolism</keyword>
<comment type="caution">
    <text evidence="18">The sequence shown here is derived from an EMBL/GenBank/DDBJ whole genome shotgun (WGS) entry which is preliminary data.</text>
</comment>
<evidence type="ECO:0000256" key="16">
    <source>
        <dbReference type="SAM" id="MobiDB-lite"/>
    </source>
</evidence>
<feature type="region of interest" description="Disordered" evidence="16">
    <location>
        <begin position="185"/>
        <end position="267"/>
    </location>
</feature>
<evidence type="ECO:0000256" key="1">
    <source>
        <dbReference type="ARBA" id="ARBA00000382"/>
    </source>
</evidence>
<keyword evidence="11" id="KW-0961">Cell wall biogenesis/degradation</keyword>
<keyword evidence="17" id="KW-0812">Transmembrane</keyword>
<dbReference type="GO" id="GO:0042973">
    <property type="term" value="F:glucan endo-1,3-beta-D-glucosidase activity"/>
    <property type="evidence" value="ECO:0007669"/>
    <property type="project" value="UniProtKB-EC"/>
</dbReference>
<dbReference type="PANTHER" id="PTHR16631">
    <property type="entry name" value="GLUCAN 1,3-BETA-GLUCOSIDASE"/>
    <property type="match status" value="1"/>
</dbReference>
<reference evidence="18" key="1">
    <citation type="journal article" date="2023" name="Mol. Phylogenet. Evol.">
        <title>Genome-scale phylogeny and comparative genomics of the fungal order Sordariales.</title>
        <authorList>
            <person name="Hensen N."/>
            <person name="Bonometti L."/>
            <person name="Westerberg I."/>
            <person name="Brannstrom I.O."/>
            <person name="Guillou S."/>
            <person name="Cros-Aarteil S."/>
            <person name="Calhoun S."/>
            <person name="Haridas S."/>
            <person name="Kuo A."/>
            <person name="Mondo S."/>
            <person name="Pangilinan J."/>
            <person name="Riley R."/>
            <person name="LaButti K."/>
            <person name="Andreopoulos B."/>
            <person name="Lipzen A."/>
            <person name="Chen C."/>
            <person name="Yan M."/>
            <person name="Daum C."/>
            <person name="Ng V."/>
            <person name="Clum A."/>
            <person name="Steindorff A."/>
            <person name="Ohm R.A."/>
            <person name="Martin F."/>
            <person name="Silar P."/>
            <person name="Natvig D.O."/>
            <person name="Lalanne C."/>
            <person name="Gautier V."/>
            <person name="Ament-Velasquez S.L."/>
            <person name="Kruys A."/>
            <person name="Hutchinson M.I."/>
            <person name="Powell A.J."/>
            <person name="Barry K."/>
            <person name="Miller A.N."/>
            <person name="Grigoriev I.V."/>
            <person name="Debuchy R."/>
            <person name="Gladieux P."/>
            <person name="Hiltunen Thoren M."/>
            <person name="Johannesson H."/>
        </authorList>
    </citation>
    <scope>NUCLEOTIDE SEQUENCE</scope>
    <source>
        <strain evidence="18">PSN309</strain>
    </source>
</reference>
<feature type="transmembrane region" description="Helical" evidence="17">
    <location>
        <begin position="384"/>
        <end position="408"/>
    </location>
</feature>
<reference evidence="18" key="2">
    <citation type="submission" date="2023-05" db="EMBL/GenBank/DDBJ databases">
        <authorList>
            <consortium name="Lawrence Berkeley National Laboratory"/>
            <person name="Steindorff A."/>
            <person name="Hensen N."/>
            <person name="Bonometti L."/>
            <person name="Westerberg I."/>
            <person name="Brannstrom I.O."/>
            <person name="Guillou S."/>
            <person name="Cros-Aarteil S."/>
            <person name="Calhoun S."/>
            <person name="Haridas S."/>
            <person name="Kuo A."/>
            <person name="Mondo S."/>
            <person name="Pangilinan J."/>
            <person name="Riley R."/>
            <person name="Labutti K."/>
            <person name="Andreopoulos B."/>
            <person name="Lipzen A."/>
            <person name="Chen C."/>
            <person name="Yanf M."/>
            <person name="Daum C."/>
            <person name="Ng V."/>
            <person name="Clum A."/>
            <person name="Ohm R."/>
            <person name="Martin F."/>
            <person name="Silar P."/>
            <person name="Natvig D."/>
            <person name="Lalanne C."/>
            <person name="Gautier V."/>
            <person name="Ament-Velasquez S.L."/>
            <person name="Kruys A."/>
            <person name="Hutchinson M.I."/>
            <person name="Powell A.J."/>
            <person name="Barry K."/>
            <person name="Miller A.N."/>
            <person name="Grigoriev I.V."/>
            <person name="Debuchy R."/>
            <person name="Gladieux P."/>
            <person name="Thoren M.H."/>
            <person name="Johannesson H."/>
        </authorList>
    </citation>
    <scope>NUCLEOTIDE SEQUENCE</scope>
    <source>
        <strain evidence="18">PSN309</strain>
    </source>
</reference>
<dbReference type="AlphaFoldDB" id="A0AAN7AHA8"/>
<dbReference type="GO" id="GO:0005886">
    <property type="term" value="C:plasma membrane"/>
    <property type="evidence" value="ECO:0007669"/>
    <property type="project" value="UniProtKB-SubCell"/>
</dbReference>
<evidence type="ECO:0000256" key="9">
    <source>
        <dbReference type="ARBA" id="ARBA00023180"/>
    </source>
</evidence>
<dbReference type="InterPro" id="IPR017853">
    <property type="entry name" value="GH"/>
</dbReference>
<keyword evidence="12" id="KW-0624">Polysaccharide degradation</keyword>
<comment type="subcellular location">
    <subcellularLocation>
        <location evidence="2">Cell membrane</location>
        <topology evidence="2">Single-pass type II membrane protein</topology>
    </subcellularLocation>
</comment>
<keyword evidence="8 17" id="KW-0472">Membrane</keyword>
<evidence type="ECO:0000256" key="6">
    <source>
        <dbReference type="ARBA" id="ARBA00022801"/>
    </source>
</evidence>
<dbReference type="EMBL" id="MU864441">
    <property type="protein sequence ID" value="KAK4185725.1"/>
    <property type="molecule type" value="Genomic_DNA"/>
</dbReference>
<dbReference type="InterPro" id="IPR050732">
    <property type="entry name" value="Beta-glucan_modifiers"/>
</dbReference>
<keyword evidence="7" id="KW-0735">Signal-anchor</keyword>
<feature type="compositionally biased region" description="Basic and acidic residues" evidence="16">
    <location>
        <begin position="210"/>
        <end position="227"/>
    </location>
</feature>
<evidence type="ECO:0000256" key="12">
    <source>
        <dbReference type="ARBA" id="ARBA00023326"/>
    </source>
</evidence>
<dbReference type="GO" id="GO:0009277">
    <property type="term" value="C:fungal-type cell wall"/>
    <property type="evidence" value="ECO:0007669"/>
    <property type="project" value="TreeGrafter"/>
</dbReference>
<evidence type="ECO:0000313" key="19">
    <source>
        <dbReference type="Proteomes" id="UP001302126"/>
    </source>
</evidence>
<evidence type="ECO:0000256" key="3">
    <source>
        <dbReference type="ARBA" id="ARBA00008773"/>
    </source>
</evidence>
<organism evidence="18 19">
    <name type="scientific">Podospora australis</name>
    <dbReference type="NCBI Taxonomy" id="1536484"/>
    <lineage>
        <taxon>Eukaryota</taxon>
        <taxon>Fungi</taxon>
        <taxon>Dikarya</taxon>
        <taxon>Ascomycota</taxon>
        <taxon>Pezizomycotina</taxon>
        <taxon>Sordariomycetes</taxon>
        <taxon>Sordariomycetidae</taxon>
        <taxon>Sordariales</taxon>
        <taxon>Podosporaceae</taxon>
        <taxon>Podospora</taxon>
    </lineage>
</organism>
<evidence type="ECO:0000256" key="13">
    <source>
        <dbReference type="ARBA" id="ARBA00037649"/>
    </source>
</evidence>
<comment type="catalytic activity">
    <reaction evidence="1">
        <text>Hydrolysis of (1-&gt;3)-beta-D-glucosidic linkages in (1-&gt;3)-beta-D-glucans.</text>
        <dbReference type="EC" id="3.2.1.39"/>
    </reaction>
</comment>
<evidence type="ECO:0000256" key="10">
    <source>
        <dbReference type="ARBA" id="ARBA00023277"/>
    </source>
</evidence>
<feature type="compositionally biased region" description="Polar residues" evidence="16">
    <location>
        <begin position="24"/>
        <end position="46"/>
    </location>
</feature>